<evidence type="ECO:0000313" key="1">
    <source>
        <dbReference type="EMBL" id="MFC6395590.1"/>
    </source>
</evidence>
<evidence type="ECO:0000313" key="2">
    <source>
        <dbReference type="Proteomes" id="UP001596266"/>
    </source>
</evidence>
<reference evidence="2" key="1">
    <citation type="journal article" date="2019" name="Int. J. Syst. Evol. Microbiol.">
        <title>The Global Catalogue of Microorganisms (GCM) 10K type strain sequencing project: providing services to taxonomists for standard genome sequencing and annotation.</title>
        <authorList>
            <consortium name="The Broad Institute Genomics Platform"/>
            <consortium name="The Broad Institute Genome Sequencing Center for Infectious Disease"/>
            <person name="Wu L."/>
            <person name="Ma J."/>
        </authorList>
    </citation>
    <scope>NUCLEOTIDE SEQUENCE [LARGE SCALE GENOMIC DNA]</scope>
    <source>
        <strain evidence="2">CGMCC 1.15277</strain>
    </source>
</reference>
<protein>
    <submittedName>
        <fullName evidence="1">Uncharacterized protein</fullName>
    </submittedName>
</protein>
<dbReference type="RefSeq" id="WP_343886330.1">
    <property type="nucleotide sequence ID" value="NZ_BAAAKI010000014.1"/>
</dbReference>
<accession>A0ABW1WZ76</accession>
<comment type="caution">
    <text evidence="1">The sequence shown here is derived from an EMBL/GenBank/DDBJ whole genome shotgun (WGS) entry which is preliminary data.</text>
</comment>
<sequence>MNPELLKVLGLALVGEAVPVPEGDADLAEWLSGNGWTPERIADLRHQRQEAGEAWPFPVEPELVRPIGFARLTAVLAQARTELGVDGLVPTRHTGPRVIGPAEQRLLAERPPHHGNVG</sequence>
<dbReference type="EMBL" id="JBHSUA010000006">
    <property type="protein sequence ID" value="MFC6395590.1"/>
    <property type="molecule type" value="Genomic_DNA"/>
</dbReference>
<dbReference type="Proteomes" id="UP001596266">
    <property type="component" value="Unassembled WGS sequence"/>
</dbReference>
<gene>
    <name evidence="1" type="ORF">ACFP57_01080</name>
</gene>
<keyword evidence="2" id="KW-1185">Reference proteome</keyword>
<proteinExistence type="predicted"/>
<organism evidence="1 2">
    <name type="scientific">Luteococcus sanguinis</name>
    <dbReference type="NCBI Taxonomy" id="174038"/>
    <lineage>
        <taxon>Bacteria</taxon>
        <taxon>Bacillati</taxon>
        <taxon>Actinomycetota</taxon>
        <taxon>Actinomycetes</taxon>
        <taxon>Propionibacteriales</taxon>
        <taxon>Propionibacteriaceae</taxon>
        <taxon>Luteococcus</taxon>
    </lineage>
</organism>
<name>A0ABW1WZ76_9ACTN</name>